<evidence type="ECO:0000313" key="2">
    <source>
        <dbReference type="Proteomes" id="UP001601444"/>
    </source>
</evidence>
<keyword evidence="2" id="KW-1185">Reference proteome</keyword>
<reference evidence="1 2" key="1">
    <citation type="submission" date="2024-10" db="EMBL/GenBank/DDBJ databases">
        <title>The Natural Products Discovery Center: Release of the First 8490 Sequenced Strains for Exploring Actinobacteria Biosynthetic Diversity.</title>
        <authorList>
            <person name="Kalkreuter E."/>
            <person name="Kautsar S.A."/>
            <person name="Yang D."/>
            <person name="Bader C.D."/>
            <person name="Teijaro C.N."/>
            <person name="Fluegel L."/>
            <person name="Davis C.M."/>
            <person name="Simpson J.R."/>
            <person name="Lauterbach L."/>
            <person name="Steele A.D."/>
            <person name="Gui C."/>
            <person name="Meng S."/>
            <person name="Li G."/>
            <person name="Viehrig K."/>
            <person name="Ye F."/>
            <person name="Su P."/>
            <person name="Kiefer A.F."/>
            <person name="Nichols A."/>
            <person name="Cepeda A.J."/>
            <person name="Yan W."/>
            <person name="Fan B."/>
            <person name="Jiang Y."/>
            <person name="Adhikari A."/>
            <person name="Zheng C.-J."/>
            <person name="Schuster L."/>
            <person name="Cowan T.M."/>
            <person name="Smanski M.J."/>
            <person name="Chevrette M.G."/>
            <person name="De Carvalho L.P.S."/>
            <person name="Shen B."/>
        </authorList>
    </citation>
    <scope>NUCLEOTIDE SEQUENCE [LARGE SCALE GENOMIC DNA]</scope>
    <source>
        <strain evidence="1 2">NPDC004045</strain>
    </source>
</reference>
<accession>A0ABW6PXW5</accession>
<dbReference type="Proteomes" id="UP001601444">
    <property type="component" value="Unassembled WGS sequence"/>
</dbReference>
<gene>
    <name evidence="1" type="ORF">ACFYTF_30940</name>
</gene>
<sequence>MSIVEILFSADLRIPLRLNNVAVGGHAMRIRLPRIGVPVTRRLGHLS</sequence>
<proteinExistence type="predicted"/>
<evidence type="ECO:0000313" key="1">
    <source>
        <dbReference type="EMBL" id="MFF0547257.1"/>
    </source>
</evidence>
<dbReference type="EMBL" id="JBIAMX010000037">
    <property type="protein sequence ID" value="MFF0547257.1"/>
    <property type="molecule type" value="Genomic_DNA"/>
</dbReference>
<dbReference type="RefSeq" id="WP_387703331.1">
    <property type="nucleotide sequence ID" value="NZ_JBIAMX010000037.1"/>
</dbReference>
<comment type="caution">
    <text evidence="1">The sequence shown here is derived from an EMBL/GenBank/DDBJ whole genome shotgun (WGS) entry which is preliminary data.</text>
</comment>
<name>A0ABW6PXW5_9NOCA</name>
<protein>
    <submittedName>
        <fullName evidence="1">Uncharacterized protein</fullName>
    </submittedName>
</protein>
<organism evidence="1 2">
    <name type="scientific">Nocardia thailandica</name>
    <dbReference type="NCBI Taxonomy" id="257275"/>
    <lineage>
        <taxon>Bacteria</taxon>
        <taxon>Bacillati</taxon>
        <taxon>Actinomycetota</taxon>
        <taxon>Actinomycetes</taxon>
        <taxon>Mycobacteriales</taxon>
        <taxon>Nocardiaceae</taxon>
        <taxon>Nocardia</taxon>
    </lineage>
</organism>